<evidence type="ECO:0000313" key="9">
    <source>
        <dbReference type="Proteomes" id="UP000722125"/>
    </source>
</evidence>
<evidence type="ECO:0000313" key="8">
    <source>
        <dbReference type="EMBL" id="MBT0993063.1"/>
    </source>
</evidence>
<keyword evidence="9" id="KW-1185">Reference proteome</keyword>
<sequence length="243" mass="24367">MTPTATSVASGSTTSTSVDAAAVAQAAAALVPASVPLVAVPCAAGDVPADAQAVVATFVGAPSADLLLIAGDALADVEAAGAAAGARLVAGDALRPALEAAAQVLGAGVLEAVRTEPVAQVLVPGAEVYALQHEGMTLAWFAVRVRAGQAPAAAATRVPTQRGSMRMLYDVDMTLTAQIGRTTLPVRQVLDLVPGTVLELDRAAGSPADVMVNGRLIARGEIVVVDEVYGVRITEIVTDDDGR</sequence>
<feature type="domain" description="Flagellar motor switch protein FliN-like C-terminal" evidence="7">
    <location>
        <begin position="167"/>
        <end position="237"/>
    </location>
</feature>
<name>A0ABS5TV77_9CELL</name>
<gene>
    <name evidence="8" type="primary">fliN</name>
    <name evidence="8" type="ORF">KIN34_01990</name>
</gene>
<comment type="similarity">
    <text evidence="2">Belongs to the FliN/MopA/SpaO family.</text>
</comment>
<evidence type="ECO:0000259" key="7">
    <source>
        <dbReference type="Pfam" id="PF01052"/>
    </source>
</evidence>
<proteinExistence type="inferred from homology"/>
<reference evidence="8 9" key="1">
    <citation type="submission" date="2021-05" db="EMBL/GenBank/DDBJ databases">
        <title>Description of Cellulomonas sp. DKR-3 sp. nov.</title>
        <authorList>
            <person name="Dahal R.H."/>
            <person name="Chaudhary D.K."/>
        </authorList>
    </citation>
    <scope>NUCLEOTIDE SEQUENCE [LARGE SCALE GENOMIC DNA]</scope>
    <source>
        <strain evidence="8 9">DKR-3</strain>
    </source>
</reference>
<dbReference type="InterPro" id="IPR051469">
    <property type="entry name" value="FliN/MopA/SpaO"/>
</dbReference>
<dbReference type="RefSeq" id="WP_214346039.1">
    <property type="nucleotide sequence ID" value="NZ_JAHBOH010000001.1"/>
</dbReference>
<dbReference type="SUPFAM" id="SSF101801">
    <property type="entry name" value="Surface presentation of antigens (SPOA)"/>
    <property type="match status" value="1"/>
</dbReference>
<dbReference type="InterPro" id="IPR001543">
    <property type="entry name" value="FliN-like_C"/>
</dbReference>
<dbReference type="Proteomes" id="UP000722125">
    <property type="component" value="Unassembled WGS sequence"/>
</dbReference>
<dbReference type="Pfam" id="PF01052">
    <property type="entry name" value="FliMN_C"/>
    <property type="match status" value="1"/>
</dbReference>
<dbReference type="NCBIfam" id="TIGR02480">
    <property type="entry name" value="fliN"/>
    <property type="match status" value="1"/>
</dbReference>
<evidence type="ECO:0000256" key="6">
    <source>
        <dbReference type="ARBA" id="ARBA00023136"/>
    </source>
</evidence>
<evidence type="ECO:0000256" key="4">
    <source>
        <dbReference type="ARBA" id="ARBA00022500"/>
    </source>
</evidence>
<keyword evidence="3" id="KW-1003">Cell membrane</keyword>
<comment type="subcellular location">
    <subcellularLocation>
        <location evidence="1">Cell membrane</location>
        <topology evidence="1">Peripheral membrane protein</topology>
        <orientation evidence="1">Cytoplasmic side</orientation>
    </subcellularLocation>
</comment>
<dbReference type="InterPro" id="IPR036429">
    <property type="entry name" value="SpoA-like_sf"/>
</dbReference>
<organism evidence="8 9">
    <name type="scientific">Cellulomonas fulva</name>
    <dbReference type="NCBI Taxonomy" id="2835530"/>
    <lineage>
        <taxon>Bacteria</taxon>
        <taxon>Bacillati</taxon>
        <taxon>Actinomycetota</taxon>
        <taxon>Actinomycetes</taxon>
        <taxon>Micrococcales</taxon>
        <taxon>Cellulomonadaceae</taxon>
        <taxon>Cellulomonas</taxon>
    </lineage>
</organism>
<keyword evidence="8" id="KW-0282">Flagellum</keyword>
<evidence type="ECO:0000256" key="2">
    <source>
        <dbReference type="ARBA" id="ARBA00009226"/>
    </source>
</evidence>
<evidence type="ECO:0000256" key="5">
    <source>
        <dbReference type="ARBA" id="ARBA00022779"/>
    </source>
</evidence>
<dbReference type="Gene3D" id="2.30.330.10">
    <property type="entry name" value="SpoA-like"/>
    <property type="match status" value="1"/>
</dbReference>
<keyword evidence="5" id="KW-0283">Flagellar rotation</keyword>
<keyword evidence="8" id="KW-0966">Cell projection</keyword>
<protein>
    <submittedName>
        <fullName evidence="8">Flagellar motor switch protein FliN</fullName>
    </submittedName>
</protein>
<keyword evidence="6" id="KW-0472">Membrane</keyword>
<accession>A0ABS5TV77</accession>
<keyword evidence="8" id="KW-0969">Cilium</keyword>
<dbReference type="PANTHER" id="PTHR43484:SF1">
    <property type="entry name" value="FLAGELLAR MOTOR SWITCH PROTEIN FLIN"/>
    <property type="match status" value="1"/>
</dbReference>
<dbReference type="InterPro" id="IPR001172">
    <property type="entry name" value="FliN_T3SS_HrcQb"/>
</dbReference>
<evidence type="ECO:0000256" key="1">
    <source>
        <dbReference type="ARBA" id="ARBA00004413"/>
    </source>
</evidence>
<comment type="caution">
    <text evidence="8">The sequence shown here is derived from an EMBL/GenBank/DDBJ whole genome shotgun (WGS) entry which is preliminary data.</text>
</comment>
<dbReference type="EMBL" id="JAHBOH010000001">
    <property type="protein sequence ID" value="MBT0993063.1"/>
    <property type="molecule type" value="Genomic_DNA"/>
</dbReference>
<keyword evidence="4" id="KW-0145">Chemotaxis</keyword>
<evidence type="ECO:0000256" key="3">
    <source>
        <dbReference type="ARBA" id="ARBA00022475"/>
    </source>
</evidence>
<dbReference type="PRINTS" id="PR00956">
    <property type="entry name" value="FLGMOTORFLIN"/>
</dbReference>
<dbReference type="PANTHER" id="PTHR43484">
    <property type="match status" value="1"/>
</dbReference>
<dbReference type="InterPro" id="IPR012826">
    <property type="entry name" value="FliN"/>
</dbReference>